<organism evidence="2 3">
    <name type="scientific">Sphingomonas zeae</name>
    <dbReference type="NCBI Taxonomy" id="1646122"/>
    <lineage>
        <taxon>Bacteria</taxon>
        <taxon>Pseudomonadati</taxon>
        <taxon>Pseudomonadota</taxon>
        <taxon>Alphaproteobacteria</taxon>
        <taxon>Sphingomonadales</taxon>
        <taxon>Sphingomonadaceae</taxon>
        <taxon>Sphingomonas</taxon>
    </lineage>
</organism>
<dbReference type="AlphaFoldDB" id="A0A7Y6B5S3"/>
<proteinExistence type="predicted"/>
<keyword evidence="3" id="KW-1185">Reference proteome</keyword>
<evidence type="ECO:0000256" key="1">
    <source>
        <dbReference type="SAM" id="Phobius"/>
    </source>
</evidence>
<keyword evidence="1" id="KW-0812">Transmembrane</keyword>
<dbReference type="RefSeq" id="WP_175311776.1">
    <property type="nucleotide sequence ID" value="NZ_CBCRYR010000040.1"/>
</dbReference>
<name>A0A7Y6B5S3_9SPHN</name>
<evidence type="ECO:0000313" key="3">
    <source>
        <dbReference type="Proteomes" id="UP000536441"/>
    </source>
</evidence>
<feature type="transmembrane region" description="Helical" evidence="1">
    <location>
        <begin position="84"/>
        <end position="106"/>
    </location>
</feature>
<evidence type="ECO:0000313" key="2">
    <source>
        <dbReference type="EMBL" id="NUU47188.1"/>
    </source>
</evidence>
<gene>
    <name evidence="2" type="ORF">HP438_09395</name>
</gene>
<dbReference type="EMBL" id="JABMCH010000062">
    <property type="protein sequence ID" value="NUU47188.1"/>
    <property type="molecule type" value="Genomic_DNA"/>
</dbReference>
<protein>
    <submittedName>
        <fullName evidence="2">Uncharacterized protein</fullName>
    </submittedName>
</protein>
<dbReference type="Proteomes" id="UP000536441">
    <property type="component" value="Unassembled WGS sequence"/>
</dbReference>
<keyword evidence="1" id="KW-0472">Membrane</keyword>
<keyword evidence="1" id="KW-1133">Transmembrane helix</keyword>
<comment type="caution">
    <text evidence="2">The sequence shown here is derived from an EMBL/GenBank/DDBJ whole genome shotgun (WGS) entry which is preliminary data.</text>
</comment>
<sequence>MNERPLSGSEKARANDRFWVSSATGQGGFRPVAGIRWLRDDPVMQMVSLLIATMGLLVCNLAYCGKRTMADVRHARKAEIAWGAMALSGSVLAMVSMVWATLASLAHL</sequence>
<reference evidence="2 3" key="1">
    <citation type="submission" date="2020-05" db="EMBL/GenBank/DDBJ databases">
        <title>Genome Sequencing of Type Strains.</title>
        <authorList>
            <person name="Lemaire J.F."/>
            <person name="Inderbitzin P."/>
            <person name="Gregorio O.A."/>
            <person name="Collins S.B."/>
            <person name="Wespe N."/>
            <person name="Knight-Connoni V."/>
        </authorList>
    </citation>
    <scope>NUCLEOTIDE SEQUENCE [LARGE SCALE GENOMIC DNA]</scope>
    <source>
        <strain evidence="2 3">DSM 100049</strain>
    </source>
</reference>
<accession>A0A7Y6B5S3</accession>
<feature type="transmembrane region" description="Helical" evidence="1">
    <location>
        <begin position="43"/>
        <end position="63"/>
    </location>
</feature>